<dbReference type="Gene3D" id="3.30.457.10">
    <property type="entry name" value="Copper amine oxidase-like, N-terminal domain"/>
    <property type="match status" value="1"/>
</dbReference>
<evidence type="ECO:0000313" key="5">
    <source>
        <dbReference type="Proteomes" id="UP000195455"/>
    </source>
</evidence>
<feature type="signal peptide" evidence="1">
    <location>
        <begin position="1"/>
        <end position="32"/>
    </location>
</feature>
<dbReference type="Proteomes" id="UP000195455">
    <property type="component" value="Unassembled WGS sequence"/>
</dbReference>
<dbReference type="EMBL" id="NFHM01000002">
    <property type="protein sequence ID" value="OUN45223.1"/>
    <property type="molecule type" value="Genomic_DNA"/>
</dbReference>
<gene>
    <name evidence="4" type="ORF">B5G26_02795</name>
</gene>
<feature type="domain" description="Copper amine oxidase-like N-terminal" evidence="3">
    <location>
        <begin position="65"/>
        <end position="182"/>
    </location>
</feature>
<evidence type="ECO:0000259" key="3">
    <source>
        <dbReference type="Pfam" id="PF07833"/>
    </source>
</evidence>
<dbReference type="Pfam" id="PF07833">
    <property type="entry name" value="Cu_amine_oxidN1"/>
    <property type="match status" value="1"/>
</dbReference>
<sequence length="428" mass="48249">MSLEKGVLFMKKRFAIVTAAIMAAAMAVPTFGATIRTADAQLRSDFTIVVDGDEVDFKTSSGDAVYPILYEGTTYLPLRAIGELMGKNVNWDEKNKVITISGERDSTSSNKDNPYIGKKDIRVQERPDFTIVVEDDEKEFYSVTGQRVYPILYNGSTYLPLRAIGEIMNKDVVWNNSTKTITLSGDFTVTDADSFETEEEEIAQGYIGRESAKNIALGYSNLLAKDVTFIRAELDYDDGRWVYDVEFYTDNKEYDFEIDATTGKVLDVDYDVDGWTRPETTKDIGLEEAKAIALKDAGLKANQVKFVKAGTDYDDGRKYYEVEFYKGNREYDYTIDAATGKIVEVDYDAENYSKPSSTSVISADEARKIALKHAGVSSSNVRYEKTELDYDDGRQKYEIEFRVGNMEYEYEIDATSGNVLKAEKDYDD</sequence>
<comment type="caution">
    <text evidence="4">The sequence shown here is derived from an EMBL/GenBank/DDBJ whole genome shotgun (WGS) entry which is preliminary data.</text>
</comment>
<feature type="domain" description="PepSY" evidence="2">
    <location>
        <begin position="207"/>
        <end position="268"/>
    </location>
</feature>
<protein>
    <recommendedName>
        <fullName evidence="6">Peptidase</fullName>
    </recommendedName>
</protein>
<name>A0A1Y3U8Y2_9FIRM</name>
<dbReference type="Gene3D" id="3.10.450.40">
    <property type="match status" value="3"/>
</dbReference>
<proteinExistence type="predicted"/>
<evidence type="ECO:0000259" key="2">
    <source>
        <dbReference type="Pfam" id="PF03413"/>
    </source>
</evidence>
<reference evidence="5" key="1">
    <citation type="submission" date="2017-04" db="EMBL/GenBank/DDBJ databases">
        <title>Function of individual gut microbiota members based on whole genome sequencing of pure cultures obtained from chicken caecum.</title>
        <authorList>
            <person name="Medvecky M."/>
            <person name="Cejkova D."/>
            <person name="Polansky O."/>
            <person name="Karasova D."/>
            <person name="Kubasova T."/>
            <person name="Cizek A."/>
            <person name="Rychlik I."/>
        </authorList>
    </citation>
    <scope>NUCLEOTIDE SEQUENCE [LARGE SCALE GENOMIC DNA]</scope>
    <source>
        <strain evidence="5">An75</strain>
    </source>
</reference>
<keyword evidence="1" id="KW-0732">Signal</keyword>
<dbReference type="InterPro" id="IPR012854">
    <property type="entry name" value="Cu_amine_oxidase-like_N"/>
</dbReference>
<organism evidence="4 5">
    <name type="scientific">Anaerotignum lactatifermentans</name>
    <dbReference type="NCBI Taxonomy" id="160404"/>
    <lineage>
        <taxon>Bacteria</taxon>
        <taxon>Bacillati</taxon>
        <taxon>Bacillota</taxon>
        <taxon>Clostridia</taxon>
        <taxon>Lachnospirales</taxon>
        <taxon>Anaerotignaceae</taxon>
        <taxon>Anaerotignum</taxon>
    </lineage>
</organism>
<dbReference type="InterPro" id="IPR036582">
    <property type="entry name" value="Mao_N_sf"/>
</dbReference>
<accession>A0A1Y3U8Y2</accession>
<dbReference type="InterPro" id="IPR025711">
    <property type="entry name" value="PepSY"/>
</dbReference>
<feature type="domain" description="PepSY" evidence="2">
    <location>
        <begin position="361"/>
        <end position="423"/>
    </location>
</feature>
<feature type="domain" description="PepSY" evidence="2">
    <location>
        <begin position="284"/>
        <end position="345"/>
    </location>
</feature>
<evidence type="ECO:0000313" key="4">
    <source>
        <dbReference type="EMBL" id="OUN45223.1"/>
    </source>
</evidence>
<feature type="chain" id="PRO_5012373081" description="Peptidase" evidence="1">
    <location>
        <begin position="33"/>
        <end position="428"/>
    </location>
</feature>
<evidence type="ECO:0008006" key="6">
    <source>
        <dbReference type="Google" id="ProtNLM"/>
    </source>
</evidence>
<dbReference type="SUPFAM" id="SSF55383">
    <property type="entry name" value="Copper amine oxidase, domain N"/>
    <property type="match status" value="1"/>
</dbReference>
<dbReference type="Pfam" id="PF03413">
    <property type="entry name" value="PepSY"/>
    <property type="match status" value="3"/>
</dbReference>
<dbReference type="AlphaFoldDB" id="A0A1Y3U8Y2"/>
<evidence type="ECO:0000256" key="1">
    <source>
        <dbReference type="SAM" id="SignalP"/>
    </source>
</evidence>